<sequence length="520" mass="58414">MTTKDESSMRATLAGLGREVYVSQRGLEHVLKELKDKNLLVDDVPSSRSSVKRAREEDFQSCSNRYGALVQELQLPMENDPKKFRTIPFVHPAALMQHMCSHQQFAGFLMQKMGLAVCKHDVPWKLIVYSDEVTPGNALKTKNLRKVQCVYWSLQQLGHRALASESLWFPVVAIRSQVCAEIGGMTVLWKHILELFFSDHDWRAGLFLNTPCGNVTLFAKLGIVVADELALKQTVESKGASGLVFCMRCSNIVKHDNSAAAHNAAVLPSTCTDASRFRLHTNETTRNLVHFLAEQEEPSSKKRFGQLQTALGFNHRRHGLLMSNIGYQIPECIMFDWFHIYLVHGVVGHECGFLLGTLKDAGVEEDAIDKFVASFKWPVQFEGGNARAILKGGREGKFGPLKGSASELLSFLPVMRLYVLLMLWNQVSHDAMKACRCFLLLVEVIDTLHKATRGEAVQPADLQAAIRAHAEALLDVYGDVVVCKLSGREHVAKVEFHAEVDDRMYTCITPWQYVDNHMYR</sequence>
<name>A0A812SVY3_SYMPI</name>
<dbReference type="Proteomes" id="UP000649617">
    <property type="component" value="Unassembled WGS sequence"/>
</dbReference>
<dbReference type="OrthoDB" id="407152at2759"/>
<dbReference type="AlphaFoldDB" id="A0A812SVY3"/>
<feature type="non-terminal residue" evidence="1">
    <location>
        <position position="520"/>
    </location>
</feature>
<evidence type="ECO:0000313" key="2">
    <source>
        <dbReference type="Proteomes" id="UP000649617"/>
    </source>
</evidence>
<organism evidence="1 2">
    <name type="scientific">Symbiodinium pilosum</name>
    <name type="common">Dinoflagellate</name>
    <dbReference type="NCBI Taxonomy" id="2952"/>
    <lineage>
        <taxon>Eukaryota</taxon>
        <taxon>Sar</taxon>
        <taxon>Alveolata</taxon>
        <taxon>Dinophyceae</taxon>
        <taxon>Suessiales</taxon>
        <taxon>Symbiodiniaceae</taxon>
        <taxon>Symbiodinium</taxon>
    </lineage>
</organism>
<dbReference type="EMBL" id="CAJNIZ010027549">
    <property type="protein sequence ID" value="CAE7501093.1"/>
    <property type="molecule type" value="Genomic_DNA"/>
</dbReference>
<evidence type="ECO:0000313" key="1">
    <source>
        <dbReference type="EMBL" id="CAE7501093.1"/>
    </source>
</evidence>
<protein>
    <submittedName>
        <fullName evidence="1">UBC6 protein</fullName>
    </submittedName>
</protein>
<keyword evidence="2" id="KW-1185">Reference proteome</keyword>
<comment type="caution">
    <text evidence="1">The sequence shown here is derived from an EMBL/GenBank/DDBJ whole genome shotgun (WGS) entry which is preliminary data.</text>
</comment>
<accession>A0A812SVY3</accession>
<proteinExistence type="predicted"/>
<gene>
    <name evidence="1" type="primary">UBC6</name>
    <name evidence="1" type="ORF">SPIL2461_LOCUS12966</name>
</gene>
<reference evidence="1" key="1">
    <citation type="submission" date="2021-02" db="EMBL/GenBank/DDBJ databases">
        <authorList>
            <person name="Dougan E. K."/>
            <person name="Rhodes N."/>
            <person name="Thang M."/>
            <person name="Chan C."/>
        </authorList>
    </citation>
    <scope>NUCLEOTIDE SEQUENCE</scope>
</reference>